<dbReference type="Gene3D" id="4.10.860.10">
    <property type="entry name" value="UVR domain"/>
    <property type="match status" value="1"/>
</dbReference>
<sequence>MEKTFDIKEELKKLPDAPGVYIMHDKDDVIIYIGKAKSLTKRVHQYFQASHNEGIKKKQMVEHIDHFEYIVTDSELEALVLECNLIKEHTPKYNTMLRDDKTYPYIKVTLGEDYPRVLFSRQMKKDKSRYFGPYTSASAVKSSIDLINKIYKLRTCNRRLPRDIGADRPCLNYHIHQCNAPCQGYVTKEEYAISVEGAIDFLNGDYEQTLKALSDKMLKASESMEFEKAAEYRDLINSVKQVAQKQKITNADGEDKDIIALANDDTDAVVQVFFIRNGKLIGRDHFHVRVGSEEAADDVLNNFVKQFYSGTPFIPREVMLQSEIEDMAVLEQWLSEKRGRRVNIKVPQKGMKEKLVELAYKNALLVLSQDKERIKREEGRTIGAVKEIEGLLGLHGLNRMEAYDISNINGFETVGSMIVYEKGKPKKSDYRKFKLRTVTGPDDYASMHEVLTRRFTHGMEEQKQLEKDGSPQEIGSFNRFPDIIMMDGGRGQVNICLQVLSELGLDIPVCGMVKDDFHRTRGLYYNNVEIPIDRHGEGFKLITRIQDEAHRFAIEFHRSLRSKSQVHSVLDDIEGIGPARRKALMRRYQSLEKIKEADVDDLMQTETMNEKAAQAVYAFFHSAT</sequence>
<reference evidence="11" key="2">
    <citation type="submission" date="2015-05" db="EMBL/GenBank/DDBJ databases">
        <authorList>
            <person name="Wang D.B."/>
            <person name="Wang M."/>
        </authorList>
    </citation>
    <scope>NUCLEOTIDE SEQUENCE [LARGE SCALE GENOMIC DNA]</scope>
    <source>
        <strain evidence="11">T1-815</strain>
    </source>
</reference>
<evidence type="ECO:0000259" key="9">
    <source>
        <dbReference type="PROSITE" id="PS50164"/>
    </source>
</evidence>
<dbReference type="InterPro" id="IPR001162">
    <property type="entry name" value="UvrC_RNase_H_dom"/>
</dbReference>
<dbReference type="Pfam" id="PF22920">
    <property type="entry name" value="UvrC_RNaseH"/>
    <property type="match status" value="1"/>
</dbReference>
<keyword evidence="4 7" id="KW-0267">Excision nuclease</keyword>
<dbReference type="Proteomes" id="UP000049472">
    <property type="component" value="Unassembled WGS sequence"/>
</dbReference>
<dbReference type="SUPFAM" id="SSF82771">
    <property type="entry name" value="GIY-YIG endonuclease"/>
    <property type="match status" value="1"/>
</dbReference>
<gene>
    <name evidence="7 11" type="primary">uvrC</name>
    <name evidence="12" type="ORF">FYL31_06495</name>
    <name evidence="11" type="ORF">T1815_06841</name>
</gene>
<dbReference type="InterPro" id="IPR036876">
    <property type="entry name" value="UVR_dom_sf"/>
</dbReference>
<dbReference type="PANTHER" id="PTHR30562">
    <property type="entry name" value="UVRC/OXIDOREDUCTASE"/>
    <property type="match status" value="1"/>
</dbReference>
<evidence type="ECO:0000256" key="6">
    <source>
        <dbReference type="ARBA" id="ARBA00023236"/>
    </source>
</evidence>
<dbReference type="PROSITE" id="PS50164">
    <property type="entry name" value="GIY_YIG"/>
    <property type="match status" value="1"/>
</dbReference>
<comment type="subunit">
    <text evidence="7">Interacts with UvrB in an incision complex.</text>
</comment>
<dbReference type="GO" id="GO:0005737">
    <property type="term" value="C:cytoplasm"/>
    <property type="evidence" value="ECO:0007669"/>
    <property type="project" value="UniProtKB-SubCell"/>
</dbReference>
<reference evidence="13" key="1">
    <citation type="submission" date="2015-05" db="EMBL/GenBank/DDBJ databases">
        <authorList>
            <consortium name="Pathogen Informatics"/>
        </authorList>
    </citation>
    <scope>NUCLEOTIDE SEQUENCE [LARGE SCALE GENOMIC DNA]</scope>
    <source>
        <strain evidence="13">T1-815</strain>
    </source>
</reference>
<dbReference type="InterPro" id="IPR050066">
    <property type="entry name" value="UvrABC_protein_C"/>
</dbReference>
<organism evidence="11 13">
    <name type="scientific">Agathobacter rectalis</name>
    <dbReference type="NCBI Taxonomy" id="39491"/>
    <lineage>
        <taxon>Bacteria</taxon>
        <taxon>Bacillati</taxon>
        <taxon>Bacillota</taxon>
        <taxon>Clostridia</taxon>
        <taxon>Lachnospirales</taxon>
        <taxon>Lachnospiraceae</taxon>
        <taxon>Agathobacter</taxon>
    </lineage>
</organism>
<evidence type="ECO:0000256" key="2">
    <source>
        <dbReference type="ARBA" id="ARBA00022763"/>
    </source>
</evidence>
<dbReference type="EMBL" id="VSTF01000005">
    <property type="protein sequence ID" value="TYL60389.1"/>
    <property type="molecule type" value="Genomic_DNA"/>
</dbReference>
<dbReference type="Gene3D" id="1.10.150.20">
    <property type="entry name" value="5' to 3' exonuclease, C-terminal subdomain"/>
    <property type="match status" value="1"/>
</dbReference>
<evidence type="ECO:0000313" key="14">
    <source>
        <dbReference type="Proteomes" id="UP000324327"/>
    </source>
</evidence>
<dbReference type="Gene3D" id="3.30.420.340">
    <property type="entry name" value="UvrC, RNAse H endonuclease domain"/>
    <property type="match status" value="1"/>
</dbReference>
<feature type="domain" description="UVR" evidence="8">
    <location>
        <begin position="207"/>
        <end position="242"/>
    </location>
</feature>
<dbReference type="GO" id="GO:0006289">
    <property type="term" value="P:nucleotide-excision repair"/>
    <property type="evidence" value="ECO:0007669"/>
    <property type="project" value="UniProtKB-UniRule"/>
</dbReference>
<evidence type="ECO:0000259" key="10">
    <source>
        <dbReference type="PROSITE" id="PS50165"/>
    </source>
</evidence>
<dbReference type="Pfam" id="PF01541">
    <property type="entry name" value="GIY-YIG"/>
    <property type="match status" value="1"/>
</dbReference>
<dbReference type="PROSITE" id="PS50165">
    <property type="entry name" value="UVRC"/>
    <property type="match status" value="1"/>
</dbReference>
<dbReference type="FunFam" id="3.40.1440.10:FF:000001">
    <property type="entry name" value="UvrABC system protein C"/>
    <property type="match status" value="1"/>
</dbReference>
<accession>A0A0M6WE67</accession>
<keyword evidence="13" id="KW-1185">Reference proteome</keyword>
<evidence type="ECO:0000313" key="11">
    <source>
        <dbReference type="EMBL" id="CRL33845.1"/>
    </source>
</evidence>
<dbReference type="GO" id="GO:0009432">
    <property type="term" value="P:SOS response"/>
    <property type="evidence" value="ECO:0007669"/>
    <property type="project" value="UniProtKB-UniRule"/>
</dbReference>
<evidence type="ECO:0000259" key="8">
    <source>
        <dbReference type="PROSITE" id="PS50151"/>
    </source>
</evidence>
<evidence type="ECO:0000256" key="5">
    <source>
        <dbReference type="ARBA" id="ARBA00023204"/>
    </source>
</evidence>
<dbReference type="PANTHER" id="PTHR30562:SF1">
    <property type="entry name" value="UVRABC SYSTEM PROTEIN C"/>
    <property type="match status" value="1"/>
</dbReference>
<dbReference type="SUPFAM" id="SSF47781">
    <property type="entry name" value="RuvA domain 2-like"/>
    <property type="match status" value="1"/>
</dbReference>
<keyword evidence="1 7" id="KW-0963">Cytoplasm</keyword>
<keyword evidence="3 7" id="KW-0228">DNA excision</keyword>
<dbReference type="NCBIfam" id="TIGR00194">
    <property type="entry name" value="uvrC"/>
    <property type="match status" value="1"/>
</dbReference>
<evidence type="ECO:0000256" key="4">
    <source>
        <dbReference type="ARBA" id="ARBA00022881"/>
    </source>
</evidence>
<protein>
    <recommendedName>
        <fullName evidence="7">UvrABC system protein C</fullName>
        <shortName evidence="7">Protein UvrC</shortName>
    </recommendedName>
    <alternativeName>
        <fullName evidence="7">Excinuclease ABC subunit C</fullName>
    </alternativeName>
</protein>
<dbReference type="InterPro" id="IPR001943">
    <property type="entry name" value="UVR_dom"/>
</dbReference>
<dbReference type="InterPro" id="IPR004791">
    <property type="entry name" value="UvrC"/>
</dbReference>
<evidence type="ECO:0000256" key="3">
    <source>
        <dbReference type="ARBA" id="ARBA00022769"/>
    </source>
</evidence>
<dbReference type="InterPro" id="IPR038476">
    <property type="entry name" value="UvrC_RNase_H_dom_sf"/>
</dbReference>
<dbReference type="InterPro" id="IPR047296">
    <property type="entry name" value="GIY-YIG_UvrC_Cho"/>
</dbReference>
<comment type="similarity">
    <text evidence="7">Belongs to the UvrC family.</text>
</comment>
<dbReference type="EMBL" id="CVRQ01000009">
    <property type="protein sequence ID" value="CRL33845.1"/>
    <property type="molecule type" value="Genomic_DNA"/>
</dbReference>
<name>A0A0M6WE67_9FIRM</name>
<dbReference type="RefSeq" id="WP_055061133.1">
    <property type="nucleotide sequence ID" value="NZ_CVRQ01000009.1"/>
</dbReference>
<dbReference type="InterPro" id="IPR035901">
    <property type="entry name" value="GIY-YIG_endonuc_sf"/>
</dbReference>
<keyword evidence="2 7" id="KW-0227">DNA damage</keyword>
<evidence type="ECO:0000313" key="13">
    <source>
        <dbReference type="Proteomes" id="UP000049472"/>
    </source>
</evidence>
<feature type="domain" description="GIY-YIG" evidence="9">
    <location>
        <begin position="16"/>
        <end position="95"/>
    </location>
</feature>
<comment type="subcellular location">
    <subcellularLocation>
        <location evidence="7">Cytoplasm</location>
    </subcellularLocation>
</comment>
<dbReference type="Pfam" id="PF02151">
    <property type="entry name" value="UVR"/>
    <property type="match status" value="1"/>
</dbReference>
<proteinExistence type="inferred from homology"/>
<keyword evidence="5 7" id="KW-0234">DNA repair</keyword>
<reference evidence="12 14" key="4">
    <citation type="submission" date="2019-09" db="EMBL/GenBank/DDBJ databases">
        <title>Strain-level analysis of Eubacterium rectale using genomes from metagenomes.</title>
        <authorList>
            <person name="Karcher N."/>
            <person name="Segata N."/>
        </authorList>
    </citation>
    <scope>NUCLEOTIDE SEQUENCE [LARGE SCALE GENOMIC DNA]</scope>
    <source>
        <strain evidence="12 14">T3WBe13</strain>
    </source>
</reference>
<dbReference type="PROSITE" id="PS50151">
    <property type="entry name" value="UVR"/>
    <property type="match status" value="1"/>
</dbReference>
<dbReference type="Gene3D" id="3.40.1440.10">
    <property type="entry name" value="GIY-YIG endonuclease"/>
    <property type="match status" value="1"/>
</dbReference>
<dbReference type="Pfam" id="PF14520">
    <property type="entry name" value="HHH_5"/>
    <property type="match status" value="1"/>
</dbReference>
<dbReference type="GO" id="GO:0009380">
    <property type="term" value="C:excinuclease repair complex"/>
    <property type="evidence" value="ECO:0007669"/>
    <property type="project" value="InterPro"/>
</dbReference>
<dbReference type="AlphaFoldDB" id="A0A0M6WE67"/>
<evidence type="ECO:0000256" key="7">
    <source>
        <dbReference type="HAMAP-Rule" id="MF_00203"/>
    </source>
</evidence>
<evidence type="ECO:0000256" key="1">
    <source>
        <dbReference type="ARBA" id="ARBA00022490"/>
    </source>
</evidence>
<dbReference type="GO" id="GO:0009381">
    <property type="term" value="F:excinuclease ABC activity"/>
    <property type="evidence" value="ECO:0007669"/>
    <property type="project" value="UniProtKB-UniRule"/>
</dbReference>
<dbReference type="HAMAP" id="MF_00203">
    <property type="entry name" value="UvrC"/>
    <property type="match status" value="1"/>
</dbReference>
<reference evidence="12 14" key="3">
    <citation type="submission" date="2019-08" db="EMBL/GenBank/DDBJ databases">
        <authorList>
            <person name="Duncan S."/>
            <person name="Walker A."/>
        </authorList>
    </citation>
    <scope>NUCLEOTIDE SEQUENCE [LARGE SCALE GENOMIC DNA]</scope>
    <source>
        <strain evidence="12 14">T3WBe13</strain>
    </source>
</reference>
<dbReference type="CDD" id="cd10434">
    <property type="entry name" value="GIY-YIG_UvrC_Cho"/>
    <property type="match status" value="1"/>
</dbReference>
<dbReference type="InterPro" id="IPR000305">
    <property type="entry name" value="GIY-YIG_endonuc"/>
</dbReference>
<feature type="domain" description="UvrC family homology region profile" evidence="10">
    <location>
        <begin position="258"/>
        <end position="500"/>
    </location>
</feature>
<dbReference type="Proteomes" id="UP000324327">
    <property type="component" value="Unassembled WGS sequence"/>
</dbReference>
<dbReference type="GO" id="GO:0003677">
    <property type="term" value="F:DNA binding"/>
    <property type="evidence" value="ECO:0007669"/>
    <property type="project" value="UniProtKB-UniRule"/>
</dbReference>
<dbReference type="SMART" id="SM00465">
    <property type="entry name" value="GIYc"/>
    <property type="match status" value="1"/>
</dbReference>
<dbReference type="SUPFAM" id="SSF46600">
    <property type="entry name" value="C-terminal UvrC-binding domain of UvrB"/>
    <property type="match status" value="1"/>
</dbReference>
<dbReference type="Pfam" id="PF08459">
    <property type="entry name" value="UvrC_RNaseH_dom"/>
    <property type="match status" value="1"/>
</dbReference>
<dbReference type="NCBIfam" id="NF001824">
    <property type="entry name" value="PRK00558.1-5"/>
    <property type="match status" value="1"/>
</dbReference>
<keyword evidence="6 7" id="KW-0742">SOS response</keyword>
<evidence type="ECO:0000313" key="12">
    <source>
        <dbReference type="EMBL" id="TYL60389.1"/>
    </source>
</evidence>
<dbReference type="InterPro" id="IPR010994">
    <property type="entry name" value="RuvA_2-like"/>
</dbReference>
<comment type="function">
    <text evidence="7">The UvrABC repair system catalyzes the recognition and processing of DNA lesions. UvrC both incises the 5' and 3' sides of the lesion. The N-terminal half is responsible for the 3' incision and the C-terminal half is responsible for the 5' incision.</text>
</comment>